<dbReference type="AlphaFoldDB" id="A0A976M5X2"/>
<protein>
    <submittedName>
        <fullName evidence="2">Uncharacterized protein</fullName>
    </submittedName>
</protein>
<evidence type="ECO:0000313" key="3">
    <source>
        <dbReference type="Proteomes" id="UP000244803"/>
    </source>
</evidence>
<dbReference type="EMBL" id="CP056066">
    <property type="protein sequence ID" value="UKJ89059.2"/>
    <property type="molecule type" value="Genomic_DNA"/>
</dbReference>
<sequence>MVLEILSDIRILLYQKLAIYELIKVRRFLTLSLILMVRYDLIIIWYHVRLFFFKCLVRSNPRIGDQTRTYQLIKVKPRPDESDTTEDTDADGDDYFDEFVEDNACYKNEGDKTASGNCKRARGDDVKFKNTQPKGTMKLESESVTGHNSCCKKVVADIPLDDSKAITSDNSDNDGNKDCNFHGGTVYSTDRNTADYYSGTDTNVCPGCNTRTTTIDSSGSLDKGSNFNIKLDGSHNSGINILINLGKENVNIRIFNEKMNISICKDENVSINTNKDKEPGCNIDVVHSDKIVNRNIEKCPEEIANLTTEVITETIDEAETIPSISTDVTNEPIEESEPIPSFTTEVIAEPIKGEETAVNPTTEFITEAADDAETLVNRTTEVAAEVTKEAGCVNNENVYAPNFKFTPDQNLNLRTETINRFGEAFIRGVKFQRRQQSFFPGEEYFRGGYHNPESDESQSLFDIFNNIFPAFNKIDEHNEKLNDTGSGGDKAEDEPEIVAGPENSIEGDDCPEKEAIRDLDDEEERSDDSESETKSLDCRKESEANDVSDVEFGYNPKNIFDNYENFRADYFKGDPKYDYIHYSDSEYDYTHREDRSRKKQPKFHRKRDHNHLKGDLGALAVVRRIYKLRRATLDQHPSGYIRIGTRDVHFADLEKEIERYGRHFQKFPIKDPEDAE</sequence>
<feature type="compositionally biased region" description="Basic and acidic residues" evidence="1">
    <location>
        <begin position="531"/>
        <end position="542"/>
    </location>
</feature>
<proteinExistence type="predicted"/>
<feature type="region of interest" description="Disordered" evidence="1">
    <location>
        <begin position="478"/>
        <end position="542"/>
    </location>
</feature>
<feature type="compositionally biased region" description="Acidic residues" evidence="1">
    <location>
        <begin position="519"/>
        <end position="530"/>
    </location>
</feature>
<accession>A0A976M5X2</accession>
<dbReference type="OrthoDB" id="10538589at2759"/>
<evidence type="ECO:0000256" key="1">
    <source>
        <dbReference type="SAM" id="MobiDB-lite"/>
    </source>
</evidence>
<dbReference type="Proteomes" id="UP000244803">
    <property type="component" value="Chromosome 3"/>
</dbReference>
<organism evidence="2 3">
    <name type="scientific">Theileria orientalis</name>
    <dbReference type="NCBI Taxonomy" id="68886"/>
    <lineage>
        <taxon>Eukaryota</taxon>
        <taxon>Sar</taxon>
        <taxon>Alveolata</taxon>
        <taxon>Apicomplexa</taxon>
        <taxon>Aconoidasida</taxon>
        <taxon>Piroplasmida</taxon>
        <taxon>Theileriidae</taxon>
        <taxon>Theileria</taxon>
    </lineage>
</organism>
<name>A0A976M5X2_THEOR</name>
<reference evidence="2" key="1">
    <citation type="submission" date="2022-07" db="EMBL/GenBank/DDBJ databases">
        <title>Evaluation of T. orientalis genome assembly methods using nanopore sequencing and analysis of variation between genomes.</title>
        <authorList>
            <person name="Yam J."/>
            <person name="Micallef M.L."/>
            <person name="Liu M."/>
            <person name="Djordjevic S.P."/>
            <person name="Bogema D.R."/>
            <person name="Jenkins C."/>
        </authorList>
    </citation>
    <scope>NUCLEOTIDE SEQUENCE</scope>
    <source>
        <strain evidence="2">Fish Creek</strain>
    </source>
</reference>
<evidence type="ECO:0000313" key="2">
    <source>
        <dbReference type="EMBL" id="UKJ89059.2"/>
    </source>
</evidence>
<gene>
    <name evidence="2" type="ORF">MACJ_002305</name>
</gene>